<keyword evidence="8" id="KW-1185">Reference proteome</keyword>
<dbReference type="InterPro" id="IPR003961">
    <property type="entry name" value="FN3_dom"/>
</dbReference>
<feature type="domain" description="Fibronectin type-III" evidence="6">
    <location>
        <begin position="1068"/>
        <end position="1157"/>
    </location>
</feature>
<dbReference type="SUPFAM" id="SSF49899">
    <property type="entry name" value="Concanavalin A-like lectins/glucanases"/>
    <property type="match status" value="1"/>
</dbReference>
<feature type="domain" description="Fibronectin type-III" evidence="6">
    <location>
        <begin position="322"/>
        <end position="407"/>
    </location>
</feature>
<dbReference type="OrthoDB" id="9792152at2"/>
<dbReference type="PANTHER" id="PTHR46708">
    <property type="entry name" value="TENASCIN"/>
    <property type="match status" value="1"/>
</dbReference>
<dbReference type="PANTHER" id="PTHR46708:SF2">
    <property type="entry name" value="FIBRONECTIN TYPE-III DOMAIN-CONTAINING PROTEIN"/>
    <property type="match status" value="1"/>
</dbReference>
<dbReference type="PROSITE" id="PS50853">
    <property type="entry name" value="FN3"/>
    <property type="match status" value="8"/>
</dbReference>
<keyword evidence="3" id="KW-1015">Disulfide bond</keyword>
<sequence length="1879" mass="198492">MTKKLLLILVFLITTVSTAQCDYTLELTDNFGSEWDSGANLTANTGVDVTIAGITTTYLVMDPAAVSGAPAVENYIITVNDGDAIDIDYRATAFSGDGSFRFIDSEGIEVYASPINQASMMDIYVGTATCPTCFAVTMLTSNNLTATGAEIGWTATGTETAWEVEYGPVGFTPGSGTIDNATTNPWTIDGLSASTSYDVYIRADCGMGDISSNQGPLNFTTTDSCPVPSAFNPITQTADAVQFTWDTNGNVSANYEIEYAPSPYVQGAGGTTVLGFSAPFASVTGLTSNTSYDFYVRIDCGMGDFSGWAGPYTASTLQSCPDISGIAFSNVDQTSVDIAWSNGGTETEWEIEYTTDAGISTLVTATSNPFTLTGLSSGTSYDICVIAVCAPTDRSTPVCDSLLTPADYCNGDQLIDSGGLTGNYSSNENITYTVCPDNAGDVAYVDFLTFVVQAGFTTGCTDSLTIYDGADTTAATINPPGGGTTWCWDNGSGTGDLAGMQLIGKLPSGCLTFVFQSSGFTELAGFTADVTCALPPTCPAPFDFSFDGSTNTTADLSWTAGGSETEWNIEYGITGFTPGMGTVVNSTTNPVTITGLTQNSIYDFYITGFCGVGDESTQVGAVTGSTQCDPFVAPYSEDFETGFTTTTSTFPGAGEAFDSENCYSAINSGYAWVAAPGTLTASGNTGPSPSITTGNYFYAEGSNGVTGDIAELATATFDTSALTVPALSFDYHMTGSDIGSLEILVKSGASETLVATITGEQQLADTDPYINFNVALSAFSGQTFQIVFRATRGASFESDIAIDNVAIDEAPSCPAALGLTVDSSTVDSISLSWTNGGSETAWEIEYVDEGAAQGSGTLVPVTTNPATVTGLVANTPYDFYLRAVCSVGDESIWLGPVTGRTTCVAFTVPFTEGFNSTSSTQDCWTVLDENGDGDQWDLNYAFNSSEGDQVAAMNTDFNGGADDDYLISPAITLTGVDRLRYEYRVQSNGEPNEMEVLISTTGNAAADFTTTLVPLTLYSNEAYAEEVVDLSAYTGDVYVAWRIPPTTTDGWRMYIDNVRFEITPDCDEPVMIDTSGFTVSSVDIAFTERGTATSWEIEYGAPGFIPGSGTVITATTNPYTLSGLTDNTSYDFYIRSACASGGFSPWSAVSNFQTACNAFAVPFTETFDSTSTTEGCWTVLDENGDGDQWILNSATSAAGDEAASINTDFNGGVDDDYLISPALTLTGAQRLRYMYRAQSIGEPNDMEVLLSTTGTDAADFTVTLLPTAQYGNTTYQEEVINLSAYTGDVYIAFRIPPNGTDGWIMYIDEFIVEDLPACVEPSGLTAANITSDSADFSWISGGSGESSWDVEIVPAGITPTGVPTDVVTSTSYLATGLSTATAYDFYVRADCGSGTSVFTGPLSFTTTAACGDTIYDTGGSTGNYQNNESYTITYFPDNVGDLVTLDFSLVDVENCCDTLEVFDGIDVTATPFTNDLESPATFRANNADGAITIRFTSDGSIANAGWEALYTCSAPPSCLEPTSLVVDAVASTSANASWTSLSVATVWQVEVQPATVAQGTVGAVYENLTSTNPQVISGLSAQTTYDLYVRADCGSGDFSNWVGPVTFTTLCDVVTQYPYVTDFTTNVPNQCWDEAIDGEIVDGPIGLGSSDWTDGRSYENAAGVAVPSNTINLWQNVDREWLISEQFDMSGSSNDVLTVEVAVTDYSFTGPSTANDIDAMGSDDQVDLLITTDNGVTWSSLMTWNLANQPAVTGTSSTIDLSSYTGTVQFAFLASDGDIDDTEDYDFHVGVFEIDGTASNDAFAKAEFVIYPNPVSTVLYVQADVSVKKLTIYNLVGQLIKSREINNRAEINVQELPSGVYLIEINGDTATETFRFIKE</sequence>
<dbReference type="InterPro" id="IPR000998">
    <property type="entry name" value="MAM_dom"/>
</dbReference>
<evidence type="ECO:0000256" key="1">
    <source>
        <dbReference type="ARBA" id="ARBA00022729"/>
    </source>
</evidence>
<dbReference type="GO" id="GO:0016020">
    <property type="term" value="C:membrane"/>
    <property type="evidence" value="ECO:0007669"/>
    <property type="project" value="InterPro"/>
</dbReference>
<name>A0A2S6ILB0_9FLAO</name>
<protein>
    <submittedName>
        <fullName evidence="7">Putative secreted protein (Por secretion system target)</fullName>
    </submittedName>
</protein>
<feature type="domain" description="MAM" evidence="5">
    <location>
        <begin position="635"/>
        <end position="815"/>
    </location>
</feature>
<dbReference type="RefSeq" id="WP_104515406.1">
    <property type="nucleotide sequence ID" value="NZ_MQVW01000024.1"/>
</dbReference>
<evidence type="ECO:0000256" key="2">
    <source>
        <dbReference type="ARBA" id="ARBA00022737"/>
    </source>
</evidence>
<dbReference type="InterPro" id="IPR036116">
    <property type="entry name" value="FN3_sf"/>
</dbReference>
<reference evidence="7 8" key="1">
    <citation type="submission" date="2018-02" db="EMBL/GenBank/DDBJ databases">
        <title>Genomic Encyclopedia of Archaeal and Bacterial Type Strains, Phase II (KMG-II): from individual species to whole genera.</title>
        <authorList>
            <person name="Goeker M."/>
        </authorList>
    </citation>
    <scope>NUCLEOTIDE SEQUENCE [LARGE SCALE GENOMIC DNA]</scope>
    <source>
        <strain evidence="7 8">DSM 16809</strain>
    </source>
</reference>
<dbReference type="InterPro" id="IPR013783">
    <property type="entry name" value="Ig-like_fold"/>
</dbReference>
<dbReference type="Proteomes" id="UP000239002">
    <property type="component" value="Unassembled WGS sequence"/>
</dbReference>
<evidence type="ECO:0000259" key="5">
    <source>
        <dbReference type="PROSITE" id="PS50060"/>
    </source>
</evidence>
<dbReference type="InterPro" id="IPR000859">
    <property type="entry name" value="CUB_dom"/>
</dbReference>
<organism evidence="7 8">
    <name type="scientific">Nonlabens xylanidelens</name>
    <dbReference type="NCBI Taxonomy" id="191564"/>
    <lineage>
        <taxon>Bacteria</taxon>
        <taxon>Pseudomonadati</taxon>
        <taxon>Bacteroidota</taxon>
        <taxon>Flavobacteriia</taxon>
        <taxon>Flavobacteriales</taxon>
        <taxon>Flavobacteriaceae</taxon>
        <taxon>Nonlabens</taxon>
    </lineage>
</organism>
<keyword evidence="2" id="KW-0677">Repeat</keyword>
<evidence type="ECO:0000313" key="7">
    <source>
        <dbReference type="EMBL" id="PPK94961.1"/>
    </source>
</evidence>
<dbReference type="SUPFAM" id="SSF49265">
    <property type="entry name" value="Fibronectin type III"/>
    <property type="match status" value="6"/>
</dbReference>
<dbReference type="Pfam" id="PF00041">
    <property type="entry name" value="fn3"/>
    <property type="match status" value="4"/>
</dbReference>
<dbReference type="InterPro" id="IPR011628">
    <property type="entry name" value="Cleaved_adhesin"/>
</dbReference>
<dbReference type="NCBIfam" id="NF038128">
    <property type="entry name" value="choice_anch_J"/>
    <property type="match status" value="2"/>
</dbReference>
<gene>
    <name evidence="7" type="ORF">LY01_01714</name>
</gene>
<feature type="domain" description="Fibronectin type-III" evidence="6">
    <location>
        <begin position="227"/>
        <end position="319"/>
    </location>
</feature>
<dbReference type="PROSITE" id="PS50060">
    <property type="entry name" value="MAM_2"/>
    <property type="match status" value="1"/>
</dbReference>
<evidence type="ECO:0000259" key="6">
    <source>
        <dbReference type="PROSITE" id="PS50853"/>
    </source>
</evidence>
<dbReference type="NCBIfam" id="TIGR04183">
    <property type="entry name" value="Por_Secre_tail"/>
    <property type="match status" value="1"/>
</dbReference>
<dbReference type="GO" id="GO:0005975">
    <property type="term" value="P:carbohydrate metabolic process"/>
    <property type="evidence" value="ECO:0007669"/>
    <property type="project" value="UniProtKB-ARBA"/>
</dbReference>
<comment type="caution">
    <text evidence="7">The sequence shown here is derived from an EMBL/GenBank/DDBJ whole genome shotgun (WGS) entry which is preliminary data.</text>
</comment>
<dbReference type="SMART" id="SM00137">
    <property type="entry name" value="MAM"/>
    <property type="match status" value="1"/>
</dbReference>
<dbReference type="Pfam" id="PF00629">
    <property type="entry name" value="MAM"/>
    <property type="match status" value="1"/>
</dbReference>
<dbReference type="Pfam" id="PF18962">
    <property type="entry name" value="Por_Secre_tail"/>
    <property type="match status" value="1"/>
</dbReference>
<feature type="domain" description="Fibronectin type-III" evidence="6">
    <location>
        <begin position="815"/>
        <end position="905"/>
    </location>
</feature>
<feature type="signal peptide" evidence="4">
    <location>
        <begin position="1"/>
        <end position="19"/>
    </location>
</feature>
<dbReference type="Gene3D" id="2.60.120.290">
    <property type="entry name" value="Spermadhesin, CUB domain"/>
    <property type="match status" value="2"/>
</dbReference>
<evidence type="ECO:0000256" key="3">
    <source>
        <dbReference type="ARBA" id="ARBA00023157"/>
    </source>
</evidence>
<dbReference type="SMART" id="SM00042">
    <property type="entry name" value="CUB"/>
    <property type="match status" value="1"/>
</dbReference>
<feature type="chain" id="PRO_5015523367" evidence="4">
    <location>
        <begin position="20"/>
        <end position="1879"/>
    </location>
</feature>
<dbReference type="Gene3D" id="2.60.40.10">
    <property type="entry name" value="Immunoglobulins"/>
    <property type="match status" value="8"/>
</dbReference>
<dbReference type="SMART" id="SM00060">
    <property type="entry name" value="FN3"/>
    <property type="match status" value="8"/>
</dbReference>
<dbReference type="Pfam" id="PF07675">
    <property type="entry name" value="Cleaved_Adhesin"/>
    <property type="match status" value="2"/>
</dbReference>
<feature type="domain" description="Fibronectin type-III" evidence="6">
    <location>
        <begin position="1520"/>
        <end position="1612"/>
    </location>
</feature>
<dbReference type="SUPFAM" id="SSF49854">
    <property type="entry name" value="Spermadhesin, CUB domain"/>
    <property type="match status" value="2"/>
</dbReference>
<keyword evidence="1 4" id="KW-0732">Signal</keyword>
<proteinExistence type="predicted"/>
<feature type="domain" description="Fibronectin type-III" evidence="6">
    <location>
        <begin position="135"/>
        <end position="224"/>
    </location>
</feature>
<dbReference type="InterPro" id="IPR050991">
    <property type="entry name" value="ECM_Regulatory_Proteins"/>
</dbReference>
<feature type="domain" description="Fibronectin type-III" evidence="6">
    <location>
        <begin position="540"/>
        <end position="629"/>
    </location>
</feature>
<accession>A0A2S6ILB0</accession>
<dbReference type="CDD" id="cd00063">
    <property type="entry name" value="FN3"/>
    <property type="match status" value="5"/>
</dbReference>
<evidence type="ECO:0000256" key="4">
    <source>
        <dbReference type="SAM" id="SignalP"/>
    </source>
</evidence>
<dbReference type="InterPro" id="IPR013320">
    <property type="entry name" value="ConA-like_dom_sf"/>
</dbReference>
<feature type="domain" description="Fibronectin type-III" evidence="6">
    <location>
        <begin position="1320"/>
        <end position="1409"/>
    </location>
</feature>
<dbReference type="CDD" id="cd06263">
    <property type="entry name" value="MAM"/>
    <property type="match status" value="1"/>
</dbReference>
<dbReference type="InterPro" id="IPR026444">
    <property type="entry name" value="Secre_tail"/>
</dbReference>
<evidence type="ECO:0000313" key="8">
    <source>
        <dbReference type="Proteomes" id="UP000239002"/>
    </source>
</evidence>
<dbReference type="GO" id="GO:0004553">
    <property type="term" value="F:hydrolase activity, hydrolyzing O-glycosyl compounds"/>
    <property type="evidence" value="ECO:0007669"/>
    <property type="project" value="UniProtKB-ARBA"/>
</dbReference>
<dbReference type="EMBL" id="PTJE01000003">
    <property type="protein sequence ID" value="PPK94961.1"/>
    <property type="molecule type" value="Genomic_DNA"/>
</dbReference>
<dbReference type="Gene3D" id="2.60.120.200">
    <property type="match status" value="3"/>
</dbReference>
<dbReference type="InterPro" id="IPR035914">
    <property type="entry name" value="Sperma_CUB_dom_sf"/>
</dbReference>